<feature type="region of interest" description="Disordered" evidence="1">
    <location>
        <begin position="1"/>
        <end position="24"/>
    </location>
</feature>
<accession>A0A6A4FUV4</accession>
<protein>
    <submittedName>
        <fullName evidence="3">Uncharacterized protein</fullName>
    </submittedName>
</protein>
<organism evidence="3 4">
    <name type="scientific">Phytophthora rubi</name>
    <dbReference type="NCBI Taxonomy" id="129364"/>
    <lineage>
        <taxon>Eukaryota</taxon>
        <taxon>Sar</taxon>
        <taxon>Stramenopiles</taxon>
        <taxon>Oomycota</taxon>
        <taxon>Peronosporomycetes</taxon>
        <taxon>Peronosporales</taxon>
        <taxon>Peronosporaceae</taxon>
        <taxon>Phytophthora</taxon>
    </lineage>
</organism>
<dbReference type="Proteomes" id="UP000434957">
    <property type="component" value="Unassembled WGS sequence"/>
</dbReference>
<evidence type="ECO:0000313" key="4">
    <source>
        <dbReference type="Proteomes" id="UP000434957"/>
    </source>
</evidence>
<evidence type="ECO:0000313" key="5">
    <source>
        <dbReference type="Proteomes" id="UP000435112"/>
    </source>
</evidence>
<sequence>MMTMETQPEEVKTTTPAASGEWKKSFNELEKEGIELSIKR</sequence>
<comment type="caution">
    <text evidence="3">The sequence shown here is derived from an EMBL/GenBank/DDBJ whole genome shotgun (WGS) entry which is preliminary data.</text>
</comment>
<evidence type="ECO:0000313" key="3">
    <source>
        <dbReference type="EMBL" id="KAE9351653.1"/>
    </source>
</evidence>
<evidence type="ECO:0000256" key="1">
    <source>
        <dbReference type="SAM" id="MobiDB-lite"/>
    </source>
</evidence>
<dbReference type="EMBL" id="QXFU01000191">
    <property type="protein sequence ID" value="KAE9040858.1"/>
    <property type="molecule type" value="Genomic_DNA"/>
</dbReference>
<keyword evidence="4" id="KW-1185">Reference proteome</keyword>
<proteinExistence type="predicted"/>
<dbReference type="EMBL" id="QXFT01000186">
    <property type="protein sequence ID" value="KAE9351653.1"/>
    <property type="molecule type" value="Genomic_DNA"/>
</dbReference>
<dbReference type="Proteomes" id="UP000435112">
    <property type="component" value="Unassembled WGS sequence"/>
</dbReference>
<dbReference type="AlphaFoldDB" id="A0A6A4FUV4"/>
<reference evidence="3 4" key="1">
    <citation type="submission" date="2018-08" db="EMBL/GenBank/DDBJ databases">
        <title>Genomic investigation of the strawberry pathogen Phytophthora fragariae indicates pathogenicity is determined by transcriptional variation in three key races.</title>
        <authorList>
            <person name="Adams T.M."/>
            <person name="Armitage A.D."/>
            <person name="Sobczyk M.K."/>
            <person name="Bates H.J."/>
            <person name="Dunwell J.M."/>
            <person name="Nellist C.F."/>
            <person name="Harrison R.J."/>
        </authorList>
    </citation>
    <scope>NUCLEOTIDE SEQUENCE [LARGE SCALE GENOMIC DNA]</scope>
    <source>
        <strain evidence="2 5">SCRP324</strain>
        <strain evidence="3 4">SCRP333</strain>
    </source>
</reference>
<evidence type="ECO:0000313" key="2">
    <source>
        <dbReference type="EMBL" id="KAE9040858.1"/>
    </source>
</evidence>
<gene>
    <name evidence="2" type="ORF">PR002_g4736</name>
    <name evidence="3" type="ORF">PR003_g4784</name>
</gene>
<name>A0A6A4FUV4_9STRA</name>